<dbReference type="PANTHER" id="PTHR15140">
    <property type="entry name" value="TUBULIN-SPECIFIC CHAPERONE E"/>
    <property type="match status" value="1"/>
</dbReference>
<proteinExistence type="predicted"/>
<dbReference type="SUPFAM" id="SSF52047">
    <property type="entry name" value="RNI-like"/>
    <property type="match status" value="1"/>
</dbReference>
<comment type="caution">
    <text evidence="1">The sequence shown here is derived from an EMBL/GenBank/DDBJ whole genome shotgun (WGS) entry which is preliminary data.</text>
</comment>
<name>A0A8X9A4W0_SALSN</name>
<dbReference type="PANTHER" id="PTHR15140:SF37">
    <property type="entry name" value="UBIQUITIN-LIKE DOMAIN-CONTAINING PROTEIN"/>
    <property type="match status" value="1"/>
</dbReference>
<evidence type="ECO:0000313" key="2">
    <source>
        <dbReference type="Proteomes" id="UP000298416"/>
    </source>
</evidence>
<keyword evidence="2" id="KW-1185">Reference proteome</keyword>
<dbReference type="Gene3D" id="3.80.10.10">
    <property type="entry name" value="Ribonuclease Inhibitor"/>
    <property type="match status" value="1"/>
</dbReference>
<organism evidence="1">
    <name type="scientific">Salvia splendens</name>
    <name type="common">Scarlet sage</name>
    <dbReference type="NCBI Taxonomy" id="180675"/>
    <lineage>
        <taxon>Eukaryota</taxon>
        <taxon>Viridiplantae</taxon>
        <taxon>Streptophyta</taxon>
        <taxon>Embryophyta</taxon>
        <taxon>Tracheophyta</taxon>
        <taxon>Spermatophyta</taxon>
        <taxon>Magnoliopsida</taxon>
        <taxon>eudicotyledons</taxon>
        <taxon>Gunneridae</taxon>
        <taxon>Pentapetalae</taxon>
        <taxon>asterids</taxon>
        <taxon>lamiids</taxon>
        <taxon>Lamiales</taxon>
        <taxon>Lamiaceae</taxon>
        <taxon>Nepetoideae</taxon>
        <taxon>Mentheae</taxon>
        <taxon>Salviinae</taxon>
        <taxon>Salvia</taxon>
        <taxon>Salvia subgen. Calosphace</taxon>
        <taxon>core Calosphace</taxon>
    </lineage>
</organism>
<dbReference type="AlphaFoldDB" id="A0A8X9A4W0"/>
<evidence type="ECO:0000313" key="1">
    <source>
        <dbReference type="EMBL" id="KAG6428907.1"/>
    </source>
</evidence>
<gene>
    <name evidence="1" type="ORF">SASPL_106946</name>
</gene>
<dbReference type="InterPro" id="IPR032675">
    <property type="entry name" value="LRR_dom_sf"/>
</dbReference>
<reference evidence="1" key="2">
    <citation type="submission" date="2020-08" db="EMBL/GenBank/DDBJ databases">
        <title>Plant Genome Project.</title>
        <authorList>
            <person name="Zhang R.-G."/>
        </authorList>
    </citation>
    <scope>NUCLEOTIDE SEQUENCE</scope>
    <source>
        <strain evidence="1">Huo1</strain>
        <tissue evidence="1">Leaf</tissue>
    </source>
</reference>
<protein>
    <recommendedName>
        <fullName evidence="3">Disease resistance protein RPM1</fullName>
    </recommendedName>
</protein>
<reference evidence="1" key="1">
    <citation type="submission" date="2018-01" db="EMBL/GenBank/DDBJ databases">
        <authorList>
            <person name="Mao J.F."/>
        </authorList>
    </citation>
    <scope>NUCLEOTIDE SEQUENCE</scope>
    <source>
        <strain evidence="1">Huo1</strain>
        <tissue evidence="1">Leaf</tissue>
    </source>
</reference>
<evidence type="ECO:0008006" key="3">
    <source>
        <dbReference type="Google" id="ProtNLM"/>
    </source>
</evidence>
<sequence length="168" mass="19070">MEIVEEQIDLQGDDLPFHVGVLLYEFSKNEGMNEAMQSLTAPRFGTGKWKIFEGQFSCLKYLELSSCHSLKHWTTEASSIFPRLEKLTLLSLKGLDNIPYEIGDMPTLQKILMIGCRKSVVKCAKEIVEEQMDFQGDDLPFHVFVRPSPLVDNKAMQNLAGPNFVVEE</sequence>
<accession>A0A8X9A4W0</accession>
<dbReference type="EMBL" id="PNBA02000003">
    <property type="protein sequence ID" value="KAG6428907.1"/>
    <property type="molecule type" value="Genomic_DNA"/>
</dbReference>
<dbReference type="Proteomes" id="UP000298416">
    <property type="component" value="Unassembled WGS sequence"/>
</dbReference>